<dbReference type="AlphaFoldDB" id="A0A6A5ZDH5"/>
<gene>
    <name evidence="2" type="ORF">BDV96DRAFT_572889</name>
</gene>
<name>A0A6A5ZDH5_9PLEO</name>
<evidence type="ECO:0000259" key="1">
    <source>
        <dbReference type="Pfam" id="PF06985"/>
    </source>
</evidence>
<proteinExistence type="predicted"/>
<feature type="domain" description="Heterokaryon incompatibility" evidence="1">
    <location>
        <begin position="46"/>
        <end position="103"/>
    </location>
</feature>
<dbReference type="InterPro" id="IPR052895">
    <property type="entry name" value="HetReg/Transcr_Mod"/>
</dbReference>
<dbReference type="PANTHER" id="PTHR24148:SF73">
    <property type="entry name" value="HET DOMAIN PROTEIN (AFU_ORTHOLOGUE AFUA_8G01020)"/>
    <property type="match status" value="1"/>
</dbReference>
<dbReference type="EMBL" id="ML977320">
    <property type="protein sequence ID" value="KAF2116797.1"/>
    <property type="molecule type" value="Genomic_DNA"/>
</dbReference>
<dbReference type="Proteomes" id="UP000799770">
    <property type="component" value="Unassembled WGS sequence"/>
</dbReference>
<dbReference type="OrthoDB" id="3945406at2759"/>
<sequence>MEREYQTKPVSRGHIRVLNVEFSEQTHEAVIDFETAALDSPDLPSYTAISYAWGDATPHRKVAIKDGSFVWLSRTLSDLFSSLGARLQSVSLWIDALCIYSEQSSIKYLNNWLYGPYVFEGLDSCENIIQILSNTAA</sequence>
<accession>A0A6A5ZDH5</accession>
<dbReference type="InterPro" id="IPR010730">
    <property type="entry name" value="HET"/>
</dbReference>
<dbReference type="Pfam" id="PF06985">
    <property type="entry name" value="HET"/>
    <property type="match status" value="1"/>
</dbReference>
<dbReference type="PANTHER" id="PTHR24148">
    <property type="entry name" value="ANKYRIN REPEAT DOMAIN-CONTAINING PROTEIN 39 HOMOLOG-RELATED"/>
    <property type="match status" value="1"/>
</dbReference>
<reference evidence="2" key="1">
    <citation type="journal article" date="2020" name="Stud. Mycol.">
        <title>101 Dothideomycetes genomes: a test case for predicting lifestyles and emergence of pathogens.</title>
        <authorList>
            <person name="Haridas S."/>
            <person name="Albert R."/>
            <person name="Binder M."/>
            <person name="Bloem J."/>
            <person name="Labutti K."/>
            <person name="Salamov A."/>
            <person name="Andreopoulos B."/>
            <person name="Baker S."/>
            <person name="Barry K."/>
            <person name="Bills G."/>
            <person name="Bluhm B."/>
            <person name="Cannon C."/>
            <person name="Castanera R."/>
            <person name="Culley D."/>
            <person name="Daum C."/>
            <person name="Ezra D."/>
            <person name="Gonzalez J."/>
            <person name="Henrissat B."/>
            <person name="Kuo A."/>
            <person name="Liang C."/>
            <person name="Lipzen A."/>
            <person name="Lutzoni F."/>
            <person name="Magnuson J."/>
            <person name="Mondo S."/>
            <person name="Nolan M."/>
            <person name="Ohm R."/>
            <person name="Pangilinan J."/>
            <person name="Park H.-J."/>
            <person name="Ramirez L."/>
            <person name="Alfaro M."/>
            <person name="Sun H."/>
            <person name="Tritt A."/>
            <person name="Yoshinaga Y."/>
            <person name="Zwiers L.-H."/>
            <person name="Turgeon B."/>
            <person name="Goodwin S."/>
            <person name="Spatafora J."/>
            <person name="Crous P."/>
            <person name="Grigoriev I."/>
        </authorList>
    </citation>
    <scope>NUCLEOTIDE SEQUENCE</scope>
    <source>
        <strain evidence="2">CBS 627.86</strain>
    </source>
</reference>
<organism evidence="2 3">
    <name type="scientific">Lophiotrema nucula</name>
    <dbReference type="NCBI Taxonomy" id="690887"/>
    <lineage>
        <taxon>Eukaryota</taxon>
        <taxon>Fungi</taxon>
        <taxon>Dikarya</taxon>
        <taxon>Ascomycota</taxon>
        <taxon>Pezizomycotina</taxon>
        <taxon>Dothideomycetes</taxon>
        <taxon>Pleosporomycetidae</taxon>
        <taxon>Pleosporales</taxon>
        <taxon>Lophiotremataceae</taxon>
        <taxon>Lophiotrema</taxon>
    </lineage>
</organism>
<keyword evidence="3" id="KW-1185">Reference proteome</keyword>
<evidence type="ECO:0000313" key="2">
    <source>
        <dbReference type="EMBL" id="KAF2116797.1"/>
    </source>
</evidence>
<evidence type="ECO:0000313" key="3">
    <source>
        <dbReference type="Proteomes" id="UP000799770"/>
    </source>
</evidence>
<protein>
    <recommendedName>
        <fullName evidence="1">Heterokaryon incompatibility domain-containing protein</fullName>
    </recommendedName>
</protein>